<dbReference type="EMBL" id="JAHRHJ020000006">
    <property type="protein sequence ID" value="KAH9312066.1"/>
    <property type="molecule type" value="Genomic_DNA"/>
</dbReference>
<evidence type="ECO:0000313" key="1">
    <source>
        <dbReference type="EMBL" id="KAH9312066.1"/>
    </source>
</evidence>
<protein>
    <submittedName>
        <fullName evidence="1">Uncharacterized protein</fullName>
    </submittedName>
</protein>
<name>A0AA38L2I5_TAXCH</name>
<feature type="non-terminal residue" evidence="1">
    <location>
        <position position="57"/>
    </location>
</feature>
<dbReference type="Proteomes" id="UP000824469">
    <property type="component" value="Unassembled WGS sequence"/>
</dbReference>
<keyword evidence="2" id="KW-1185">Reference proteome</keyword>
<accession>A0AA38L2I5</accession>
<gene>
    <name evidence="1" type="ORF">KI387_027101</name>
</gene>
<organism evidence="1 2">
    <name type="scientific">Taxus chinensis</name>
    <name type="common">Chinese yew</name>
    <name type="synonym">Taxus wallichiana var. chinensis</name>
    <dbReference type="NCBI Taxonomy" id="29808"/>
    <lineage>
        <taxon>Eukaryota</taxon>
        <taxon>Viridiplantae</taxon>
        <taxon>Streptophyta</taxon>
        <taxon>Embryophyta</taxon>
        <taxon>Tracheophyta</taxon>
        <taxon>Spermatophyta</taxon>
        <taxon>Pinopsida</taxon>
        <taxon>Pinidae</taxon>
        <taxon>Conifers II</taxon>
        <taxon>Cupressales</taxon>
        <taxon>Taxaceae</taxon>
        <taxon>Taxus</taxon>
    </lineage>
</organism>
<dbReference type="AlphaFoldDB" id="A0AA38L2I5"/>
<proteinExistence type="predicted"/>
<comment type="caution">
    <text evidence="1">The sequence shown here is derived from an EMBL/GenBank/DDBJ whole genome shotgun (WGS) entry which is preliminary data.</text>
</comment>
<reference evidence="1 2" key="1">
    <citation type="journal article" date="2021" name="Nat. Plants">
        <title>The Taxus genome provides insights into paclitaxel biosynthesis.</title>
        <authorList>
            <person name="Xiong X."/>
            <person name="Gou J."/>
            <person name="Liao Q."/>
            <person name="Li Y."/>
            <person name="Zhou Q."/>
            <person name="Bi G."/>
            <person name="Li C."/>
            <person name="Du R."/>
            <person name="Wang X."/>
            <person name="Sun T."/>
            <person name="Guo L."/>
            <person name="Liang H."/>
            <person name="Lu P."/>
            <person name="Wu Y."/>
            <person name="Zhang Z."/>
            <person name="Ro D.K."/>
            <person name="Shang Y."/>
            <person name="Huang S."/>
            <person name="Yan J."/>
        </authorList>
    </citation>
    <scope>NUCLEOTIDE SEQUENCE [LARGE SCALE GENOMIC DNA]</scope>
    <source>
        <strain evidence="1">Ta-2019</strain>
    </source>
</reference>
<sequence length="57" mass="6686">MNRSVRVFRVHSSLMSLCCLGKILPVRPIRPIRVLLAQMSLLLYDCLFSFRPNRLVR</sequence>
<evidence type="ECO:0000313" key="2">
    <source>
        <dbReference type="Proteomes" id="UP000824469"/>
    </source>
</evidence>